<dbReference type="InterPro" id="IPR037396">
    <property type="entry name" value="FMN_HAD"/>
</dbReference>
<dbReference type="Proteomes" id="UP001185015">
    <property type="component" value="Unassembled WGS sequence"/>
</dbReference>
<comment type="caution">
    <text evidence="6">The sequence shown here is derived from an EMBL/GenBank/DDBJ whole genome shotgun (WGS) entry which is preliminary data.</text>
</comment>
<dbReference type="PROSITE" id="PS51349">
    <property type="entry name" value="FMN_HYDROXY_ACID_DH_2"/>
    <property type="match status" value="1"/>
</dbReference>
<keyword evidence="3" id="KW-0288">FMN</keyword>
<keyword evidence="7" id="KW-1185">Reference proteome</keyword>
<keyword evidence="6" id="KW-0413">Isomerase</keyword>
<dbReference type="EMBL" id="JAVDQI010000006">
    <property type="protein sequence ID" value="MDR6223309.1"/>
    <property type="molecule type" value="Genomic_DNA"/>
</dbReference>
<protein>
    <submittedName>
        <fullName evidence="6">Isopentenyl diphosphate isomerase/L-lactate dehydrogenase-like FMN-dependent dehydrogenase</fullName>
    </submittedName>
</protein>
<dbReference type="AlphaFoldDB" id="A0AA90Z988"/>
<proteinExistence type="predicted"/>
<gene>
    <name evidence="6" type="ORF">J2750_001774</name>
</gene>
<name>A0AA90Z988_9EURY</name>
<evidence type="ECO:0000256" key="3">
    <source>
        <dbReference type="ARBA" id="ARBA00022643"/>
    </source>
</evidence>
<evidence type="ECO:0000313" key="7">
    <source>
        <dbReference type="Proteomes" id="UP001185015"/>
    </source>
</evidence>
<evidence type="ECO:0000259" key="5">
    <source>
        <dbReference type="PROSITE" id="PS51349"/>
    </source>
</evidence>
<sequence>MCEEDALSALETGADIIGISNHGGRVLDSTPGVADVLPNIVKAIRNTKKGKKVVITADGGVRTGFDVVKMLALGADHVLTGRPIVREAVPHGAEGVRSLIDYMRSDIEKAMIMTSCNTLEDINSDILYDI</sequence>
<dbReference type="InterPro" id="IPR013785">
    <property type="entry name" value="Aldolase_TIM"/>
</dbReference>
<keyword evidence="2" id="KW-0285">Flavoprotein</keyword>
<organism evidence="6 7">
    <name type="scientific">Methanococcoides alaskense</name>
    <dbReference type="NCBI Taxonomy" id="325778"/>
    <lineage>
        <taxon>Archaea</taxon>
        <taxon>Methanobacteriati</taxon>
        <taxon>Methanobacteriota</taxon>
        <taxon>Stenosarchaea group</taxon>
        <taxon>Methanomicrobia</taxon>
        <taxon>Methanosarcinales</taxon>
        <taxon>Methanosarcinaceae</taxon>
        <taxon>Methanococcoides</taxon>
    </lineage>
</organism>
<dbReference type="GO" id="GO:0016853">
    <property type="term" value="F:isomerase activity"/>
    <property type="evidence" value="ECO:0007669"/>
    <property type="project" value="UniProtKB-KW"/>
</dbReference>
<reference evidence="6 7" key="1">
    <citation type="submission" date="2023-07" db="EMBL/GenBank/DDBJ databases">
        <title>Genomic Encyclopedia of Type Strains, Phase IV (KMG-IV): sequencing the most valuable type-strain genomes for metagenomic binning, comparative biology and taxonomic classification.</title>
        <authorList>
            <person name="Goeker M."/>
        </authorList>
    </citation>
    <scope>NUCLEOTIDE SEQUENCE [LARGE SCALE GENOMIC DNA]</scope>
    <source>
        <strain evidence="6 7">DSM 17273</strain>
    </source>
</reference>
<dbReference type="Gene3D" id="3.20.20.70">
    <property type="entry name" value="Aldolase class I"/>
    <property type="match status" value="1"/>
</dbReference>
<evidence type="ECO:0000256" key="2">
    <source>
        <dbReference type="ARBA" id="ARBA00022630"/>
    </source>
</evidence>
<dbReference type="PANTHER" id="PTHR10578">
    <property type="entry name" value="S -2-HYDROXY-ACID OXIDASE-RELATED"/>
    <property type="match status" value="1"/>
</dbReference>
<accession>A0AA90Z988</accession>
<dbReference type="InterPro" id="IPR000262">
    <property type="entry name" value="FMN-dep_DH"/>
</dbReference>
<feature type="domain" description="FMN hydroxy acid dehydrogenase" evidence="5">
    <location>
        <begin position="1"/>
        <end position="130"/>
    </location>
</feature>
<dbReference type="Pfam" id="PF01070">
    <property type="entry name" value="FMN_dh"/>
    <property type="match status" value="1"/>
</dbReference>
<dbReference type="SUPFAM" id="SSF51395">
    <property type="entry name" value="FMN-linked oxidoreductases"/>
    <property type="match status" value="1"/>
</dbReference>
<dbReference type="PANTHER" id="PTHR10578:SF107">
    <property type="entry name" value="2-HYDROXYACID OXIDASE 1"/>
    <property type="match status" value="1"/>
</dbReference>
<comment type="cofactor">
    <cofactor evidence="1">
        <name>FMN</name>
        <dbReference type="ChEBI" id="CHEBI:58210"/>
    </cofactor>
</comment>
<evidence type="ECO:0000313" key="6">
    <source>
        <dbReference type="EMBL" id="MDR6223309.1"/>
    </source>
</evidence>
<evidence type="ECO:0000256" key="1">
    <source>
        <dbReference type="ARBA" id="ARBA00001917"/>
    </source>
</evidence>
<keyword evidence="4" id="KW-0560">Oxidoreductase</keyword>
<evidence type="ECO:0000256" key="4">
    <source>
        <dbReference type="ARBA" id="ARBA00023002"/>
    </source>
</evidence>
<dbReference type="RefSeq" id="WP_270095610.1">
    <property type="nucleotide sequence ID" value="NZ_JAQFFK010000001.1"/>
</dbReference>
<dbReference type="GO" id="GO:0016491">
    <property type="term" value="F:oxidoreductase activity"/>
    <property type="evidence" value="ECO:0007669"/>
    <property type="project" value="UniProtKB-KW"/>
</dbReference>